<feature type="non-terminal residue" evidence="1">
    <location>
        <position position="187"/>
    </location>
</feature>
<evidence type="ECO:0000313" key="2">
    <source>
        <dbReference type="Proteomes" id="UP000077266"/>
    </source>
</evidence>
<reference evidence="1 2" key="1">
    <citation type="journal article" date="2016" name="Mol. Biol. Evol.">
        <title>Comparative Genomics of Early-Diverging Mushroom-Forming Fungi Provides Insights into the Origins of Lignocellulose Decay Capabilities.</title>
        <authorList>
            <person name="Nagy L.G."/>
            <person name="Riley R."/>
            <person name="Tritt A."/>
            <person name="Adam C."/>
            <person name="Daum C."/>
            <person name="Floudas D."/>
            <person name="Sun H."/>
            <person name="Yadav J.S."/>
            <person name="Pangilinan J."/>
            <person name="Larsson K.H."/>
            <person name="Matsuura K."/>
            <person name="Barry K."/>
            <person name="Labutti K."/>
            <person name="Kuo R."/>
            <person name="Ohm R.A."/>
            <person name="Bhattacharya S.S."/>
            <person name="Shirouzu T."/>
            <person name="Yoshinaga Y."/>
            <person name="Martin F.M."/>
            <person name="Grigoriev I.V."/>
            <person name="Hibbett D.S."/>
        </authorList>
    </citation>
    <scope>NUCLEOTIDE SEQUENCE [LARGE SCALE GENOMIC DNA]</scope>
    <source>
        <strain evidence="1 2">HHB12029</strain>
    </source>
</reference>
<dbReference type="InParanoid" id="A0A165HAA8"/>
<evidence type="ECO:0000313" key="1">
    <source>
        <dbReference type="EMBL" id="KZV91672.1"/>
    </source>
</evidence>
<organism evidence="1 2">
    <name type="scientific">Exidia glandulosa HHB12029</name>
    <dbReference type="NCBI Taxonomy" id="1314781"/>
    <lineage>
        <taxon>Eukaryota</taxon>
        <taxon>Fungi</taxon>
        <taxon>Dikarya</taxon>
        <taxon>Basidiomycota</taxon>
        <taxon>Agaricomycotina</taxon>
        <taxon>Agaricomycetes</taxon>
        <taxon>Auriculariales</taxon>
        <taxon>Exidiaceae</taxon>
        <taxon>Exidia</taxon>
    </lineage>
</organism>
<keyword evidence="2" id="KW-1185">Reference proteome</keyword>
<sequence length="187" mass="21619">LSADDRATLRGFAMHHNLSLTEEQYKGIPQYMNSEPFPSLKYAHTRLSKLSGIRPLRFDCCWNSCCCFTGKYSDLRSCPFCQLSRYGSNGKARKQFHYLPFTQRLASLYASRSNATKMWYRTEQDRHAGDSTFKDYTDGRHYRGLRTERVVIDGQEQTFVYFSDGRDVALALSADGVCPFRNRRVTC</sequence>
<name>A0A165HAA8_EXIGL</name>
<dbReference type="Proteomes" id="UP000077266">
    <property type="component" value="Unassembled WGS sequence"/>
</dbReference>
<dbReference type="STRING" id="1314781.A0A165HAA8"/>
<dbReference type="OrthoDB" id="3257409at2759"/>
<gene>
    <name evidence="1" type="ORF">EXIGLDRAFT_580204</name>
</gene>
<dbReference type="EMBL" id="KV426023">
    <property type="protein sequence ID" value="KZV91672.1"/>
    <property type="molecule type" value="Genomic_DNA"/>
</dbReference>
<accession>A0A165HAA8</accession>
<protein>
    <submittedName>
        <fullName evidence="1">Uncharacterized protein</fullName>
    </submittedName>
</protein>
<proteinExistence type="predicted"/>
<feature type="non-terminal residue" evidence="1">
    <location>
        <position position="1"/>
    </location>
</feature>
<dbReference type="AlphaFoldDB" id="A0A165HAA8"/>